<feature type="domain" description="Isochorismatase-like" evidence="2">
    <location>
        <begin position="7"/>
        <end position="151"/>
    </location>
</feature>
<dbReference type="Proteomes" id="UP001595384">
    <property type="component" value="Unassembled WGS sequence"/>
</dbReference>
<reference evidence="4" key="1">
    <citation type="journal article" date="2019" name="Int. J. Syst. Evol. Microbiol.">
        <title>The Global Catalogue of Microorganisms (GCM) 10K type strain sequencing project: providing services to taxonomists for standard genome sequencing and annotation.</title>
        <authorList>
            <consortium name="The Broad Institute Genomics Platform"/>
            <consortium name="The Broad Institute Genome Sequencing Center for Infectious Disease"/>
            <person name="Wu L."/>
            <person name="Ma J."/>
        </authorList>
    </citation>
    <scope>NUCLEOTIDE SEQUENCE [LARGE SCALE GENOMIC DNA]</scope>
    <source>
        <strain evidence="4">KCTC 62784</strain>
    </source>
</reference>
<dbReference type="EMBL" id="JBHRSE010000111">
    <property type="protein sequence ID" value="MFC3025246.1"/>
    <property type="molecule type" value="Genomic_DNA"/>
</dbReference>
<protein>
    <submittedName>
        <fullName evidence="3">Cysteine hydrolase family protein</fullName>
        <ecNumber evidence="3">3.-.-.-</ecNumber>
    </submittedName>
</protein>
<comment type="caution">
    <text evidence="3">The sequence shown here is derived from an EMBL/GenBank/DDBJ whole genome shotgun (WGS) entry which is preliminary data.</text>
</comment>
<dbReference type="RefSeq" id="WP_123014467.1">
    <property type="nucleotide sequence ID" value="NZ_AP024912.1"/>
</dbReference>
<keyword evidence="4" id="KW-1185">Reference proteome</keyword>
<evidence type="ECO:0000313" key="4">
    <source>
        <dbReference type="Proteomes" id="UP001595384"/>
    </source>
</evidence>
<dbReference type="InterPro" id="IPR050272">
    <property type="entry name" value="Isochorismatase-like_hydrls"/>
</dbReference>
<dbReference type="PANTHER" id="PTHR43540">
    <property type="entry name" value="PEROXYUREIDOACRYLATE/UREIDOACRYLATE AMIDOHYDROLASE-RELATED"/>
    <property type="match status" value="1"/>
</dbReference>
<evidence type="ECO:0000259" key="2">
    <source>
        <dbReference type="Pfam" id="PF00857"/>
    </source>
</evidence>
<evidence type="ECO:0000313" key="3">
    <source>
        <dbReference type="EMBL" id="MFC3025246.1"/>
    </source>
</evidence>
<dbReference type="GO" id="GO:0016787">
    <property type="term" value="F:hydrolase activity"/>
    <property type="evidence" value="ECO:0007669"/>
    <property type="project" value="UniProtKB-KW"/>
</dbReference>
<sequence length="186" mass="20672">MIGLKPAILVIDVQRALFDPHPQPFEAQPVIERINTVTQWARAQGYPVIFIQHDEPNTVIARHSEGWQLPTELTVTDNDHRIYKQTPDSFLRTDLHPLLEQLGITELIVCGYATEFCVDTTTRRAAGLGYPVTIVADAHTTHDKAHASADMIRQHHNASLPSIGSFGVTIKAVSTEQLVRHTAKAL</sequence>
<dbReference type="InterPro" id="IPR000868">
    <property type="entry name" value="Isochorismatase-like_dom"/>
</dbReference>
<accession>A0ABV7CB39</accession>
<proteinExistence type="predicted"/>
<dbReference type="CDD" id="cd01014">
    <property type="entry name" value="nicotinamidase_related"/>
    <property type="match status" value="1"/>
</dbReference>
<keyword evidence="1 3" id="KW-0378">Hydrolase</keyword>
<organism evidence="3 4">
    <name type="scientific">Vibrio zhugei</name>
    <dbReference type="NCBI Taxonomy" id="2479546"/>
    <lineage>
        <taxon>Bacteria</taxon>
        <taxon>Pseudomonadati</taxon>
        <taxon>Pseudomonadota</taxon>
        <taxon>Gammaproteobacteria</taxon>
        <taxon>Vibrionales</taxon>
        <taxon>Vibrionaceae</taxon>
        <taxon>Vibrio</taxon>
    </lineage>
</organism>
<dbReference type="EC" id="3.-.-.-" evidence="3"/>
<evidence type="ECO:0000256" key="1">
    <source>
        <dbReference type="ARBA" id="ARBA00022801"/>
    </source>
</evidence>
<dbReference type="Gene3D" id="3.40.50.850">
    <property type="entry name" value="Isochorismatase-like"/>
    <property type="match status" value="1"/>
</dbReference>
<name>A0ABV7CB39_9VIBR</name>
<dbReference type="Pfam" id="PF00857">
    <property type="entry name" value="Isochorismatase"/>
    <property type="match status" value="1"/>
</dbReference>
<gene>
    <name evidence="3" type="ORF">ACFODT_15685</name>
</gene>
<dbReference type="SUPFAM" id="SSF52499">
    <property type="entry name" value="Isochorismatase-like hydrolases"/>
    <property type="match status" value="1"/>
</dbReference>
<dbReference type="InterPro" id="IPR036380">
    <property type="entry name" value="Isochorismatase-like_sf"/>
</dbReference>